<name>A0A5B7IC29_PORTR</name>
<sequence length="76" mass="8949">MDEKIKEEPYTHNTGIRDARNNTSVTTSSLFPLYPHHNHTTTLTTTTTIISMRWYFRHDLSSPHTWLLQPSQKEHV</sequence>
<protein>
    <submittedName>
        <fullName evidence="2">Uncharacterized protein</fullName>
    </submittedName>
</protein>
<dbReference type="EMBL" id="VSRR010058574">
    <property type="protein sequence ID" value="MPC81980.1"/>
    <property type="molecule type" value="Genomic_DNA"/>
</dbReference>
<reference evidence="2 3" key="1">
    <citation type="submission" date="2019-05" db="EMBL/GenBank/DDBJ databases">
        <title>Another draft genome of Portunus trituberculatus and its Hox gene families provides insights of decapod evolution.</title>
        <authorList>
            <person name="Jeong J.-H."/>
            <person name="Song I."/>
            <person name="Kim S."/>
            <person name="Choi T."/>
            <person name="Kim D."/>
            <person name="Ryu S."/>
            <person name="Kim W."/>
        </authorList>
    </citation>
    <scope>NUCLEOTIDE SEQUENCE [LARGE SCALE GENOMIC DNA]</scope>
    <source>
        <tissue evidence="2">Muscle</tissue>
    </source>
</reference>
<evidence type="ECO:0000313" key="2">
    <source>
        <dbReference type="EMBL" id="MPC81980.1"/>
    </source>
</evidence>
<keyword evidence="3" id="KW-1185">Reference proteome</keyword>
<proteinExistence type="predicted"/>
<gene>
    <name evidence="2" type="ORF">E2C01_076622</name>
</gene>
<evidence type="ECO:0000313" key="3">
    <source>
        <dbReference type="Proteomes" id="UP000324222"/>
    </source>
</evidence>
<feature type="region of interest" description="Disordered" evidence="1">
    <location>
        <begin position="1"/>
        <end position="21"/>
    </location>
</feature>
<comment type="caution">
    <text evidence="2">The sequence shown here is derived from an EMBL/GenBank/DDBJ whole genome shotgun (WGS) entry which is preliminary data.</text>
</comment>
<feature type="compositionally biased region" description="Basic and acidic residues" evidence="1">
    <location>
        <begin position="1"/>
        <end position="20"/>
    </location>
</feature>
<dbReference type="AlphaFoldDB" id="A0A5B7IC29"/>
<accession>A0A5B7IC29</accession>
<organism evidence="2 3">
    <name type="scientific">Portunus trituberculatus</name>
    <name type="common">Swimming crab</name>
    <name type="synonym">Neptunus trituberculatus</name>
    <dbReference type="NCBI Taxonomy" id="210409"/>
    <lineage>
        <taxon>Eukaryota</taxon>
        <taxon>Metazoa</taxon>
        <taxon>Ecdysozoa</taxon>
        <taxon>Arthropoda</taxon>
        <taxon>Crustacea</taxon>
        <taxon>Multicrustacea</taxon>
        <taxon>Malacostraca</taxon>
        <taxon>Eumalacostraca</taxon>
        <taxon>Eucarida</taxon>
        <taxon>Decapoda</taxon>
        <taxon>Pleocyemata</taxon>
        <taxon>Brachyura</taxon>
        <taxon>Eubrachyura</taxon>
        <taxon>Portunoidea</taxon>
        <taxon>Portunidae</taxon>
        <taxon>Portuninae</taxon>
        <taxon>Portunus</taxon>
    </lineage>
</organism>
<evidence type="ECO:0000256" key="1">
    <source>
        <dbReference type="SAM" id="MobiDB-lite"/>
    </source>
</evidence>
<dbReference type="Proteomes" id="UP000324222">
    <property type="component" value="Unassembled WGS sequence"/>
</dbReference>